<reference evidence="3" key="1">
    <citation type="submission" date="2020-07" db="EMBL/GenBank/DDBJ databases">
        <title>Draft Genome Sequence of a Deep-Sea Yeast, Naganishia (Cryptococcus) liquefaciens strain N6.</title>
        <authorList>
            <person name="Han Y.W."/>
            <person name="Kajitani R."/>
            <person name="Morimoto H."/>
            <person name="Parhat M."/>
            <person name="Tsubouchi H."/>
            <person name="Bakenova O."/>
            <person name="Ogata M."/>
            <person name="Argunhan B."/>
            <person name="Aoki R."/>
            <person name="Kajiwara S."/>
            <person name="Itoh T."/>
            <person name="Iwasaki H."/>
        </authorList>
    </citation>
    <scope>NUCLEOTIDE SEQUENCE</scope>
    <source>
        <strain evidence="3">N6</strain>
    </source>
</reference>
<keyword evidence="4" id="KW-1185">Reference proteome</keyword>
<accession>A0A8H3TUR0</accession>
<feature type="region of interest" description="Disordered" evidence="2">
    <location>
        <begin position="102"/>
        <end position="128"/>
    </location>
</feature>
<dbReference type="GO" id="GO:0005869">
    <property type="term" value="C:dynactin complex"/>
    <property type="evidence" value="ECO:0007669"/>
    <property type="project" value="InterPro"/>
</dbReference>
<gene>
    <name evidence="3" type="ORF">NliqN6_3992</name>
</gene>
<dbReference type="AlphaFoldDB" id="A0A8H3TUR0"/>
<evidence type="ECO:0000313" key="4">
    <source>
        <dbReference type="Proteomes" id="UP000620104"/>
    </source>
</evidence>
<name>A0A8H3TUR0_9TREE</name>
<dbReference type="EMBL" id="BLZA01000023">
    <property type="protein sequence ID" value="GHJ87590.1"/>
    <property type="molecule type" value="Genomic_DNA"/>
</dbReference>
<organism evidence="3 4">
    <name type="scientific">Naganishia liquefaciens</name>
    <dbReference type="NCBI Taxonomy" id="104408"/>
    <lineage>
        <taxon>Eukaryota</taxon>
        <taxon>Fungi</taxon>
        <taxon>Dikarya</taxon>
        <taxon>Basidiomycota</taxon>
        <taxon>Agaricomycotina</taxon>
        <taxon>Tremellomycetes</taxon>
        <taxon>Filobasidiales</taxon>
        <taxon>Filobasidiaceae</taxon>
        <taxon>Naganishia</taxon>
    </lineage>
</organism>
<dbReference type="OrthoDB" id="16729at2759"/>
<proteinExistence type="predicted"/>
<feature type="coiled-coil region" evidence="1">
    <location>
        <begin position="225"/>
        <end position="252"/>
    </location>
</feature>
<evidence type="ECO:0000256" key="1">
    <source>
        <dbReference type="SAM" id="Coils"/>
    </source>
</evidence>
<evidence type="ECO:0000313" key="3">
    <source>
        <dbReference type="EMBL" id="GHJ87590.1"/>
    </source>
</evidence>
<keyword evidence="1" id="KW-0175">Coiled coil</keyword>
<dbReference type="InterPro" id="IPR009991">
    <property type="entry name" value="DCTN3"/>
</dbReference>
<evidence type="ECO:0000256" key="2">
    <source>
        <dbReference type="SAM" id="MobiDB-lite"/>
    </source>
</evidence>
<dbReference type="GO" id="GO:0061640">
    <property type="term" value="P:cytoskeleton-dependent cytokinesis"/>
    <property type="evidence" value="ECO:0007669"/>
    <property type="project" value="InterPro"/>
</dbReference>
<sequence>MDISSYTAFHLRLQWLESIIGNPTTTVNGPPTIGDLTEKASAISLDANDETEDDNCGKDITQRTGDLAHDLRNAVLDSGHESLRRLVDEYDSLREILFPYNASPTQEEAPDTAKTSDKHRRAPSVDPPIISPIDLVPLETKRELVLGAVDDMKDAEKVLREIQLLIERGVEGSGDLAVYEPLQERLDALQTTHAQRLASQQKLQEEVIDIVGRYDHYVTSMSRMFVDIHMQLTDMEEQVARLEREKKERDAMTY</sequence>
<dbReference type="Pfam" id="PF07426">
    <property type="entry name" value="Dynactin_p22"/>
    <property type="match status" value="1"/>
</dbReference>
<comment type="caution">
    <text evidence="3">The sequence shown here is derived from an EMBL/GenBank/DDBJ whole genome shotgun (WGS) entry which is preliminary data.</text>
</comment>
<dbReference type="Proteomes" id="UP000620104">
    <property type="component" value="Unassembled WGS sequence"/>
</dbReference>
<protein>
    <submittedName>
        <fullName evidence="3">Uncharacterized protein</fullName>
    </submittedName>
</protein>